<comment type="caution">
    <text evidence="2">The sequence shown here is derived from an EMBL/GenBank/DDBJ whole genome shotgun (WGS) entry which is preliminary data.</text>
</comment>
<feature type="signal peptide" evidence="1">
    <location>
        <begin position="1"/>
        <end position="30"/>
    </location>
</feature>
<sequence length="145" mass="16761">MNQNDLKASHKNFSSAIAVLVIACSLNACTTDYAPKLVGTWEIDSVFDYHNGFTFTNTNPSPRETHTYNPDGTMLREGMGEKKQYYYELNDKQLIIRDLPNASVGNEMEIINLDNTQLVLKKNKRPLFEGKKEVRYELRYFSRKQ</sequence>
<feature type="chain" id="PRO_5045601418" description="Lipocalin-like protein" evidence="1">
    <location>
        <begin position="31"/>
        <end position="145"/>
    </location>
</feature>
<evidence type="ECO:0000313" key="2">
    <source>
        <dbReference type="EMBL" id="MCF1713747.1"/>
    </source>
</evidence>
<dbReference type="PROSITE" id="PS51257">
    <property type="entry name" value="PROKAR_LIPOPROTEIN"/>
    <property type="match status" value="1"/>
</dbReference>
<reference evidence="2 3" key="1">
    <citation type="submission" date="2022-01" db="EMBL/GenBank/DDBJ databases">
        <title>Flavihumibacter sp. nov., isolated from sediment of a river.</title>
        <authorList>
            <person name="Liu H."/>
        </authorList>
    </citation>
    <scope>NUCLEOTIDE SEQUENCE [LARGE SCALE GENOMIC DNA]</scope>
    <source>
        <strain evidence="2 3">RY-1</strain>
    </source>
</reference>
<accession>A0ABS9BDU2</accession>
<evidence type="ECO:0000256" key="1">
    <source>
        <dbReference type="SAM" id="SignalP"/>
    </source>
</evidence>
<dbReference type="RefSeq" id="WP_234864275.1">
    <property type="nucleotide sequence ID" value="NZ_JAKEVY010000001.1"/>
</dbReference>
<keyword evidence="3" id="KW-1185">Reference proteome</keyword>
<dbReference type="EMBL" id="JAKEVY010000001">
    <property type="protein sequence ID" value="MCF1713747.1"/>
    <property type="molecule type" value="Genomic_DNA"/>
</dbReference>
<protein>
    <recommendedName>
        <fullName evidence="4">Lipocalin-like protein</fullName>
    </recommendedName>
</protein>
<organism evidence="2 3">
    <name type="scientific">Flavihumibacter fluminis</name>
    <dbReference type="NCBI Taxonomy" id="2909236"/>
    <lineage>
        <taxon>Bacteria</taxon>
        <taxon>Pseudomonadati</taxon>
        <taxon>Bacteroidota</taxon>
        <taxon>Chitinophagia</taxon>
        <taxon>Chitinophagales</taxon>
        <taxon>Chitinophagaceae</taxon>
        <taxon>Flavihumibacter</taxon>
    </lineage>
</organism>
<gene>
    <name evidence="2" type="ORF">L0U88_03770</name>
</gene>
<evidence type="ECO:0008006" key="4">
    <source>
        <dbReference type="Google" id="ProtNLM"/>
    </source>
</evidence>
<evidence type="ECO:0000313" key="3">
    <source>
        <dbReference type="Proteomes" id="UP001200145"/>
    </source>
</evidence>
<proteinExistence type="predicted"/>
<keyword evidence="1" id="KW-0732">Signal</keyword>
<name>A0ABS9BDU2_9BACT</name>
<dbReference type="Proteomes" id="UP001200145">
    <property type="component" value="Unassembled WGS sequence"/>
</dbReference>